<proteinExistence type="predicted"/>
<gene>
    <name evidence="1" type="ORF">ACOLOM_LOCUS12081</name>
</gene>
<comment type="caution">
    <text evidence="1">The sequence shown here is derived from an EMBL/GenBank/DDBJ whole genome shotgun (WGS) entry which is preliminary data.</text>
</comment>
<evidence type="ECO:0000313" key="1">
    <source>
        <dbReference type="EMBL" id="CAG8739255.1"/>
    </source>
</evidence>
<evidence type="ECO:0000313" key="2">
    <source>
        <dbReference type="Proteomes" id="UP000789525"/>
    </source>
</evidence>
<dbReference type="Proteomes" id="UP000789525">
    <property type="component" value="Unassembled WGS sequence"/>
</dbReference>
<feature type="non-terminal residue" evidence="1">
    <location>
        <position position="1"/>
    </location>
</feature>
<reference evidence="1" key="1">
    <citation type="submission" date="2021-06" db="EMBL/GenBank/DDBJ databases">
        <authorList>
            <person name="Kallberg Y."/>
            <person name="Tangrot J."/>
            <person name="Rosling A."/>
        </authorList>
    </citation>
    <scope>NUCLEOTIDE SEQUENCE</scope>
    <source>
        <strain evidence="1">CL356</strain>
    </source>
</reference>
<sequence length="244" mass="28062">IVELLDVSKHSDIIVGGKVDSNTLPAESPSTTDTVDIVFTVIWKVIVDDEGHLLDVDTASQKIVHFTPAVAEDDCLSNGDRLVQVRERIKFPFLLFDSCAMSEITLDRLWNQLTDIELLDAFQREFVPLDEDTNGITHKLLCYFQDIGGHGGREQDNLCILREMLEDFVDLIFESTRKHFVSLVKTEDLDAVGLQRSSIDHIKYPTRVFPYRRAQQYRQRRPYNRCSYSRPMQQQLFGSVEQAH</sequence>
<organism evidence="1 2">
    <name type="scientific">Acaulospora colombiana</name>
    <dbReference type="NCBI Taxonomy" id="27376"/>
    <lineage>
        <taxon>Eukaryota</taxon>
        <taxon>Fungi</taxon>
        <taxon>Fungi incertae sedis</taxon>
        <taxon>Mucoromycota</taxon>
        <taxon>Glomeromycotina</taxon>
        <taxon>Glomeromycetes</taxon>
        <taxon>Diversisporales</taxon>
        <taxon>Acaulosporaceae</taxon>
        <taxon>Acaulospora</taxon>
    </lineage>
</organism>
<accession>A0ACA9Q7F3</accession>
<dbReference type="EMBL" id="CAJVPT010047021">
    <property type="protein sequence ID" value="CAG8739255.1"/>
    <property type="molecule type" value="Genomic_DNA"/>
</dbReference>
<keyword evidence="2" id="KW-1185">Reference proteome</keyword>
<feature type="non-terminal residue" evidence="1">
    <location>
        <position position="244"/>
    </location>
</feature>
<name>A0ACA9Q7F3_9GLOM</name>
<protein>
    <submittedName>
        <fullName evidence="1">2613_t:CDS:1</fullName>
    </submittedName>
</protein>